<dbReference type="Gene3D" id="2.70.50.80">
    <property type="match status" value="1"/>
</dbReference>
<evidence type="ECO:0000256" key="5">
    <source>
        <dbReference type="ARBA" id="ARBA00023242"/>
    </source>
</evidence>
<keyword evidence="2 6" id="KW-0805">Transcription regulation</keyword>
<dbReference type="Pfam" id="PF01285">
    <property type="entry name" value="TEA"/>
    <property type="match status" value="1"/>
</dbReference>
<dbReference type="GO" id="GO:0005634">
    <property type="term" value="C:nucleus"/>
    <property type="evidence" value="ECO:0007669"/>
    <property type="project" value="UniProtKB-SubCell"/>
</dbReference>
<dbReference type="InterPro" id="IPR050937">
    <property type="entry name" value="TEC1_TEAD_TF"/>
</dbReference>
<reference evidence="9" key="1">
    <citation type="submission" date="2021-05" db="EMBL/GenBank/DDBJ databases">
        <authorList>
            <person name="Irles P."/>
        </authorList>
    </citation>
    <scope>NUCLEOTIDE SEQUENCE</scope>
    <source>
        <tissue evidence="9">Ovary</tissue>
    </source>
</reference>
<dbReference type="InterPro" id="IPR000818">
    <property type="entry name" value="TEA/ATTS_dom"/>
</dbReference>
<dbReference type="PANTHER" id="PTHR11834:SF0">
    <property type="entry name" value="PROTEIN SCALLOPED"/>
    <property type="match status" value="1"/>
</dbReference>
<dbReference type="SMART" id="SM00426">
    <property type="entry name" value="TEA"/>
    <property type="match status" value="1"/>
</dbReference>
<comment type="subcellular location">
    <subcellularLocation>
        <location evidence="1 6">Nucleus</location>
    </subcellularLocation>
</comment>
<dbReference type="GO" id="GO:0000981">
    <property type="term" value="F:DNA-binding transcription factor activity, RNA polymerase II-specific"/>
    <property type="evidence" value="ECO:0007669"/>
    <property type="project" value="TreeGrafter"/>
</dbReference>
<sequence>MRVRPVRCLDSLCHSSHTKNRLTLHIYGPNTVLISTKLAEKASNFPFGVALLAGKISSPWTPASAGPPPDTNGSDSKHLDVGDEGSDEDDKDLAAADAEGVWSPDIEQSFQEALAIYPPCGRRKIILSDEGKMYGRNELIARYIKLRTGKTRTRKQVSSHIQVLARRKLREIQAKLKVFWQPGLQPGTSQECVREDGERLTNGLDFDARSVKPFAQGGAYAGSGPAPPPGGKPATAVSASELGLQAQPPPPWEGRAIATIKLRLVEFSAFMEQQRDADTYHKHLFVHIGGSATYTDPLLEAVDVRQIYDKFPEKKGGLKELYDKGPQNAFFLVKFWADLNTNIQDEAGAFYGVTSQYESPENMTITCSTKVCSFGKQVVEKVETEYARFENGRFVYRIHRSPMCEYMINFIHKLKHLPEKYMMNSVLENFTILQVVTNRETQETLLCTAYVFEVSTSEHGAQHHIYRLVKD</sequence>
<feature type="region of interest" description="Disordered" evidence="7">
    <location>
        <begin position="60"/>
        <end position="91"/>
    </location>
</feature>
<accession>A0A8S4BZY9</accession>
<feature type="compositionally biased region" description="Acidic residues" evidence="7">
    <location>
        <begin position="82"/>
        <end position="91"/>
    </location>
</feature>
<keyword evidence="5 6" id="KW-0539">Nucleus</keyword>
<evidence type="ECO:0000256" key="1">
    <source>
        <dbReference type="ARBA" id="ARBA00004123"/>
    </source>
</evidence>
<keyword evidence="3 6" id="KW-0238">DNA-binding</keyword>
<feature type="region of interest" description="Disordered" evidence="7">
    <location>
        <begin position="217"/>
        <end position="237"/>
    </location>
</feature>
<dbReference type="PIRSF" id="PIRSF002603">
    <property type="entry name" value="TEF"/>
    <property type="match status" value="1"/>
</dbReference>
<keyword evidence="4 6" id="KW-0804">Transcription</keyword>
<organism evidence="9">
    <name type="scientific">Euborellia annulipes</name>
    <dbReference type="NCBI Taxonomy" id="146833"/>
    <lineage>
        <taxon>Eukaryota</taxon>
        <taxon>Metazoa</taxon>
        <taxon>Ecdysozoa</taxon>
        <taxon>Arthropoda</taxon>
        <taxon>Hexapoda</taxon>
        <taxon>Insecta</taxon>
        <taxon>Pterygota</taxon>
        <taxon>Neoptera</taxon>
        <taxon>Polyneoptera</taxon>
        <taxon>Dermaptera</taxon>
        <taxon>Neodermaptera</taxon>
        <taxon>Epidermaptera</taxon>
        <taxon>Anisolabidoidea</taxon>
        <taxon>Anisolabididae</taxon>
        <taxon>Euborellia</taxon>
    </lineage>
</organism>
<evidence type="ECO:0000256" key="3">
    <source>
        <dbReference type="ARBA" id="ARBA00023125"/>
    </source>
</evidence>
<evidence type="ECO:0000256" key="2">
    <source>
        <dbReference type="ARBA" id="ARBA00023015"/>
    </source>
</evidence>
<dbReference type="EMBL" id="OU022049">
    <property type="protein sequence ID" value="CAG6407551.1"/>
    <property type="molecule type" value="mRNA"/>
</dbReference>
<dbReference type="PANTHER" id="PTHR11834">
    <property type="entry name" value="TRANSCRIPTIONAL ENHANCER FACTOR TEF RELATED"/>
    <property type="match status" value="1"/>
</dbReference>
<proteinExistence type="evidence at transcript level"/>
<dbReference type="Gene3D" id="6.10.20.40">
    <property type="entry name" value="TEA/ATTS domain"/>
    <property type="match status" value="1"/>
</dbReference>
<evidence type="ECO:0000256" key="7">
    <source>
        <dbReference type="SAM" id="MobiDB-lite"/>
    </source>
</evidence>
<dbReference type="InterPro" id="IPR038096">
    <property type="entry name" value="TEA/ATTS_sf"/>
</dbReference>
<evidence type="ECO:0000256" key="6">
    <source>
        <dbReference type="PIRNR" id="PIRNR002603"/>
    </source>
</evidence>
<dbReference type="GO" id="GO:0000978">
    <property type="term" value="F:RNA polymerase II cis-regulatory region sequence-specific DNA binding"/>
    <property type="evidence" value="ECO:0007669"/>
    <property type="project" value="TreeGrafter"/>
</dbReference>
<protein>
    <submittedName>
        <fullName evidence="9">Scalloped</fullName>
    </submittedName>
</protein>
<name>A0A8S4BZY9_9NEOP</name>
<dbReference type="AlphaFoldDB" id="A0A8S4BZY9"/>
<dbReference type="GO" id="GO:0035329">
    <property type="term" value="P:hippo signaling"/>
    <property type="evidence" value="ECO:0007669"/>
    <property type="project" value="InterPro"/>
</dbReference>
<feature type="domain" description="TEA" evidence="8">
    <location>
        <begin position="135"/>
        <end position="163"/>
    </location>
</feature>
<evidence type="ECO:0000259" key="8">
    <source>
        <dbReference type="PROSITE" id="PS00554"/>
    </source>
</evidence>
<dbReference type="PRINTS" id="PR00065">
    <property type="entry name" value="TEADOMAIN"/>
</dbReference>
<dbReference type="GO" id="GO:0048568">
    <property type="term" value="P:embryonic organ development"/>
    <property type="evidence" value="ECO:0007669"/>
    <property type="project" value="TreeGrafter"/>
</dbReference>
<evidence type="ECO:0000313" key="9">
    <source>
        <dbReference type="EMBL" id="CAG6407539.1"/>
    </source>
</evidence>
<dbReference type="PROSITE" id="PS00554">
    <property type="entry name" value="TEA_1"/>
    <property type="match status" value="1"/>
</dbReference>
<dbReference type="InterPro" id="IPR041086">
    <property type="entry name" value="YBD"/>
</dbReference>
<gene>
    <name evidence="9" type="primary">sd</name>
</gene>
<dbReference type="Pfam" id="PF17725">
    <property type="entry name" value="YBD"/>
    <property type="match status" value="1"/>
</dbReference>
<dbReference type="FunFam" id="2.70.50.80:FF:000001">
    <property type="entry name" value="Transcriptional enhancer factor TEF-1, putative"/>
    <property type="match status" value="1"/>
</dbReference>
<dbReference type="GO" id="GO:0005667">
    <property type="term" value="C:transcription regulator complex"/>
    <property type="evidence" value="ECO:0007669"/>
    <property type="project" value="TreeGrafter"/>
</dbReference>
<dbReference type="EMBL" id="OU022038">
    <property type="protein sequence ID" value="CAG6407539.1"/>
    <property type="molecule type" value="mRNA"/>
</dbReference>
<dbReference type="InterPro" id="IPR016361">
    <property type="entry name" value="TEF_metazoa"/>
</dbReference>
<evidence type="ECO:0000256" key="4">
    <source>
        <dbReference type="ARBA" id="ARBA00023163"/>
    </source>
</evidence>